<sequence length="91" mass="10018">MVATPRGIATCSLSCRADPSRLGAHQFKTKAGTPFPPLSFSFLSFLLLLPPLSSLLSGGFSSSLRCSWWEVTPRETSQQWQGARRMEETGR</sequence>
<reference evidence="1" key="1">
    <citation type="submission" date="2017-07" db="EMBL/GenBank/DDBJ databases">
        <title>Taro Niue Genome Assembly and Annotation.</title>
        <authorList>
            <person name="Atibalentja N."/>
            <person name="Keating K."/>
            <person name="Fields C.J."/>
        </authorList>
    </citation>
    <scope>NUCLEOTIDE SEQUENCE</scope>
    <source>
        <strain evidence="1">Niue_2</strain>
        <tissue evidence="1">Leaf</tissue>
    </source>
</reference>
<evidence type="ECO:0000313" key="2">
    <source>
        <dbReference type="Proteomes" id="UP000652761"/>
    </source>
</evidence>
<dbReference type="AlphaFoldDB" id="A0A843XIE6"/>
<protein>
    <submittedName>
        <fullName evidence="1">Uncharacterized protein</fullName>
    </submittedName>
</protein>
<dbReference type="EMBL" id="NMUH01008456">
    <property type="protein sequence ID" value="MQM18817.1"/>
    <property type="molecule type" value="Genomic_DNA"/>
</dbReference>
<name>A0A843XIE6_COLES</name>
<accession>A0A843XIE6</accession>
<comment type="caution">
    <text evidence="1">The sequence shown here is derived from an EMBL/GenBank/DDBJ whole genome shotgun (WGS) entry which is preliminary data.</text>
</comment>
<organism evidence="1 2">
    <name type="scientific">Colocasia esculenta</name>
    <name type="common">Wild taro</name>
    <name type="synonym">Arum esculentum</name>
    <dbReference type="NCBI Taxonomy" id="4460"/>
    <lineage>
        <taxon>Eukaryota</taxon>
        <taxon>Viridiplantae</taxon>
        <taxon>Streptophyta</taxon>
        <taxon>Embryophyta</taxon>
        <taxon>Tracheophyta</taxon>
        <taxon>Spermatophyta</taxon>
        <taxon>Magnoliopsida</taxon>
        <taxon>Liliopsida</taxon>
        <taxon>Araceae</taxon>
        <taxon>Aroideae</taxon>
        <taxon>Colocasieae</taxon>
        <taxon>Colocasia</taxon>
    </lineage>
</organism>
<evidence type="ECO:0000313" key="1">
    <source>
        <dbReference type="EMBL" id="MQM18817.1"/>
    </source>
</evidence>
<keyword evidence="2" id="KW-1185">Reference proteome</keyword>
<dbReference type="Proteomes" id="UP000652761">
    <property type="component" value="Unassembled WGS sequence"/>
</dbReference>
<proteinExistence type="predicted"/>
<gene>
    <name evidence="1" type="ORF">Taro_051814</name>
</gene>